<accession>A0A951QPF3</accession>
<dbReference type="PANTHER" id="PTHR46737:SF2">
    <property type="entry name" value="OS02G0827600 PROTEIN"/>
    <property type="match status" value="1"/>
</dbReference>
<comment type="caution">
    <text evidence="1">The sequence shown here is derived from an EMBL/GenBank/DDBJ whole genome shotgun (WGS) entry which is preliminary data.</text>
</comment>
<reference evidence="1" key="1">
    <citation type="submission" date="2021-05" db="EMBL/GenBank/DDBJ databases">
        <authorList>
            <person name="Pietrasiak N."/>
            <person name="Ward R."/>
            <person name="Stajich J.E."/>
            <person name="Kurbessoian T."/>
        </authorList>
    </citation>
    <scope>NUCLEOTIDE SEQUENCE</scope>
    <source>
        <strain evidence="1">GSE-NOS-MK-12-04C</strain>
    </source>
</reference>
<evidence type="ECO:0000313" key="2">
    <source>
        <dbReference type="Proteomes" id="UP000729701"/>
    </source>
</evidence>
<name>A0A951QPF3_9CYAN</name>
<sequence length="153" mass="17942">MQIQFREFNPFDVWIWLKFSTVPSQREKQFIEEVFNSWFYLGKLGAFNGENLQVQETGLDLSYMDYDERGYDKSLLALMHNMGEFEYEGQWGRCWFDMGTSDAIALDILINALTQLAQEYVTIEELYIGGENEDWSVEGSESRASFVDDNYDN</sequence>
<protein>
    <submittedName>
        <fullName evidence="1">DUF3531 family protein</fullName>
    </submittedName>
</protein>
<organism evidence="1 2">
    <name type="scientific">Cyanomargarita calcarea GSE-NOS-MK-12-04C</name>
    <dbReference type="NCBI Taxonomy" id="2839659"/>
    <lineage>
        <taxon>Bacteria</taxon>
        <taxon>Bacillati</taxon>
        <taxon>Cyanobacteriota</taxon>
        <taxon>Cyanophyceae</taxon>
        <taxon>Nostocales</taxon>
        <taxon>Cyanomargaritaceae</taxon>
        <taxon>Cyanomargarita</taxon>
    </lineage>
</organism>
<dbReference type="EMBL" id="JAHHGZ010000023">
    <property type="protein sequence ID" value="MBW4669665.1"/>
    <property type="molecule type" value="Genomic_DNA"/>
</dbReference>
<dbReference type="AlphaFoldDB" id="A0A951QPF3"/>
<dbReference type="Pfam" id="PF12049">
    <property type="entry name" value="DUF3531"/>
    <property type="match status" value="1"/>
</dbReference>
<dbReference type="Proteomes" id="UP000729701">
    <property type="component" value="Unassembled WGS sequence"/>
</dbReference>
<dbReference type="InterPro" id="IPR021920">
    <property type="entry name" value="DUF3531"/>
</dbReference>
<reference evidence="1" key="2">
    <citation type="journal article" date="2022" name="Microbiol. Resour. Announc.">
        <title>Metagenome Sequencing to Explore Phylogenomics of Terrestrial Cyanobacteria.</title>
        <authorList>
            <person name="Ward R.D."/>
            <person name="Stajich J.E."/>
            <person name="Johansen J.R."/>
            <person name="Huntemann M."/>
            <person name="Clum A."/>
            <person name="Foster B."/>
            <person name="Foster B."/>
            <person name="Roux S."/>
            <person name="Palaniappan K."/>
            <person name="Varghese N."/>
            <person name="Mukherjee S."/>
            <person name="Reddy T.B.K."/>
            <person name="Daum C."/>
            <person name="Copeland A."/>
            <person name="Chen I.A."/>
            <person name="Ivanova N.N."/>
            <person name="Kyrpides N.C."/>
            <person name="Shapiro N."/>
            <person name="Eloe-Fadrosh E.A."/>
            <person name="Pietrasiak N."/>
        </authorList>
    </citation>
    <scope>NUCLEOTIDE SEQUENCE</scope>
    <source>
        <strain evidence="1">GSE-NOS-MK-12-04C</strain>
    </source>
</reference>
<gene>
    <name evidence="1" type="ORF">KME60_20175</name>
</gene>
<evidence type="ECO:0000313" key="1">
    <source>
        <dbReference type="EMBL" id="MBW4669665.1"/>
    </source>
</evidence>
<dbReference type="PANTHER" id="PTHR46737">
    <property type="entry name" value="OS02G0827600 PROTEIN"/>
    <property type="match status" value="1"/>
</dbReference>
<proteinExistence type="predicted"/>